<evidence type="ECO:0000256" key="6">
    <source>
        <dbReference type="PROSITE-ProRule" id="PRU10132"/>
    </source>
</evidence>
<feature type="compositionally biased region" description="Polar residues" evidence="7">
    <location>
        <begin position="389"/>
        <end position="407"/>
    </location>
</feature>
<dbReference type="PROSITE" id="PS00536">
    <property type="entry name" value="UBIQUITIN_ACTIVAT_1"/>
    <property type="match status" value="1"/>
</dbReference>
<dbReference type="InterPro" id="IPR000011">
    <property type="entry name" value="UBQ/SUMO-activ_enz_E1-like"/>
</dbReference>
<evidence type="ECO:0000313" key="10">
    <source>
        <dbReference type="Proteomes" id="UP000002872"/>
    </source>
</evidence>
<dbReference type="Proteomes" id="UP000002872">
    <property type="component" value="Unassembled WGS sequence"/>
</dbReference>
<evidence type="ECO:0000256" key="5">
    <source>
        <dbReference type="ARBA" id="ARBA00043952"/>
    </source>
</evidence>
<feature type="active site" description="Glycyl thioester intermediate" evidence="6">
    <location>
        <position position="594"/>
    </location>
</feature>
<dbReference type="EMBL" id="GL870877">
    <property type="protein sequence ID" value="EIJ88958.1"/>
    <property type="molecule type" value="Genomic_DNA"/>
</dbReference>
<dbReference type="GO" id="GO:0019948">
    <property type="term" value="F:SUMO activating enzyme activity"/>
    <property type="evidence" value="ECO:0007669"/>
    <property type="project" value="TreeGrafter"/>
</dbReference>
<dbReference type="InterPro" id="IPR033127">
    <property type="entry name" value="UBQ-activ_enz_E1_Cys_AS"/>
</dbReference>
<dbReference type="InParanoid" id="I3EIB1"/>
<accession>I3EIB1</accession>
<protein>
    <recommendedName>
        <fullName evidence="8">THIF-type NAD/FAD binding fold domain-containing protein</fullName>
    </recommendedName>
</protein>
<evidence type="ECO:0000256" key="1">
    <source>
        <dbReference type="ARBA" id="ARBA00005673"/>
    </source>
</evidence>
<sequence>MKETHAETSPGDKIFSPKVDESLYSRQIYVMGNEAMKRMLSSHVLVLGLCNAGLEIVKNISLAGIKTISIYDPVALKAEHLSTLFYCTESDIGDRIDKSAEYKLKELNTHVKIEVLESVPEDIRVYSAVVVNDKSVPDQVRINDQCRVHNIPFISVQCRGLFFQVFCDFGDGFITSDTNGEAPYTGTIKCVTPTGMVSLVEEERHSLEDGDEIEIKSVSARYTVTDTKAFTFSLCGYSGEDLSGMSFDQIKKKKVISCKSLKDSVAHPVIQTEGREASVLHKCFMYEHVSQGMDAYLQAHPTEIEDIPVVEEYFRAPAITIAPIASVAGGIAAHEVLKACSGKFTPIHQFMYFHAMELLNALRTPNTPGSDKGRSPPREGPSHGEDRTSTGAQDNKSVNPSSGSAGDSPSVRYTPLEQIFGEEALYKIQSAGVFIVGAGAIGCEHIKNISMLGMGRLGTRVITDMDAIEKSNLNRQFLFRAHDISAMKSVVAAREGDALNPGAPQNIQAYTTRVGKEAEHLFNDEFFGRIDLVLNALDNVDARLYMDNRAVYHRVPVIDAGTLGSKGHTQTIIPYITEHYGNSNDPQEKSIPLCTIRNFPYLPCALRRMGPC</sequence>
<feature type="domain" description="THIF-type NAD/FAD binding fold" evidence="8">
    <location>
        <begin position="418"/>
        <end position="599"/>
    </location>
</feature>
<dbReference type="GO" id="GO:0005737">
    <property type="term" value="C:cytoplasm"/>
    <property type="evidence" value="ECO:0007669"/>
    <property type="project" value="TreeGrafter"/>
</dbReference>
<dbReference type="SUPFAM" id="SSF69572">
    <property type="entry name" value="Activating enzymes of the ubiquitin-like proteins"/>
    <property type="match status" value="2"/>
</dbReference>
<feature type="region of interest" description="Disordered" evidence="7">
    <location>
        <begin position="363"/>
        <end position="410"/>
    </location>
</feature>
<dbReference type="PANTHER" id="PTHR10953:SF4">
    <property type="entry name" value="UBIQUITIN-ACTIVATING ENZYME E1 C-TERMINAL DOMAIN-CONTAINING PROTEIN"/>
    <property type="match status" value="1"/>
</dbReference>
<dbReference type="VEuPathDB" id="MicrosporidiaDB:NEQG_00777"/>
<dbReference type="InterPro" id="IPR035985">
    <property type="entry name" value="Ubiquitin-activating_enz"/>
</dbReference>
<dbReference type="InterPro" id="IPR045886">
    <property type="entry name" value="ThiF/MoeB/HesA"/>
</dbReference>
<feature type="domain" description="THIF-type NAD/FAD binding fold" evidence="8">
    <location>
        <begin position="24"/>
        <end position="357"/>
    </location>
</feature>
<evidence type="ECO:0000256" key="4">
    <source>
        <dbReference type="ARBA" id="ARBA00022840"/>
    </source>
</evidence>
<dbReference type="STRING" id="935791.I3EIB1"/>
<dbReference type="PRINTS" id="PR01849">
    <property type="entry name" value="UBIQUITINACT"/>
</dbReference>
<dbReference type="AlphaFoldDB" id="I3EIB1"/>
<feature type="compositionally biased region" description="Basic and acidic residues" evidence="7">
    <location>
        <begin position="371"/>
        <end position="388"/>
    </location>
</feature>
<evidence type="ECO:0000256" key="3">
    <source>
        <dbReference type="ARBA" id="ARBA00022786"/>
    </source>
</evidence>
<dbReference type="InterPro" id="IPR018074">
    <property type="entry name" value="UBQ-activ_enz_E1_CS"/>
</dbReference>
<keyword evidence="3" id="KW-0833">Ubl conjugation pathway</keyword>
<dbReference type="Gene3D" id="3.40.50.720">
    <property type="entry name" value="NAD(P)-binding Rossmann-like Domain"/>
    <property type="match status" value="2"/>
</dbReference>
<dbReference type="PROSITE" id="PS00865">
    <property type="entry name" value="UBIQUITIN_ACTIVAT_2"/>
    <property type="match status" value="1"/>
</dbReference>
<evidence type="ECO:0000259" key="8">
    <source>
        <dbReference type="Pfam" id="PF00899"/>
    </source>
</evidence>
<gene>
    <name evidence="9" type="ORF">NEQG_00777</name>
</gene>
<dbReference type="OMA" id="GEYASAM"/>
<dbReference type="HOGENOM" id="CLU_002556_0_1_1"/>
<keyword evidence="4" id="KW-0067">ATP-binding</keyword>
<dbReference type="GO" id="GO:0016925">
    <property type="term" value="P:protein sumoylation"/>
    <property type="evidence" value="ECO:0007669"/>
    <property type="project" value="TreeGrafter"/>
</dbReference>
<keyword evidence="10" id="KW-1185">Reference proteome</keyword>
<proteinExistence type="inferred from homology"/>
<dbReference type="InterPro" id="IPR000594">
    <property type="entry name" value="ThiF_NAD_FAD-bd"/>
</dbReference>
<dbReference type="GO" id="GO:0005524">
    <property type="term" value="F:ATP binding"/>
    <property type="evidence" value="ECO:0007669"/>
    <property type="project" value="UniProtKB-KW"/>
</dbReference>
<evidence type="ECO:0000256" key="2">
    <source>
        <dbReference type="ARBA" id="ARBA00022741"/>
    </source>
</evidence>
<comment type="pathway">
    <text evidence="5">Protein modification.</text>
</comment>
<reference evidence="9" key="1">
    <citation type="submission" date="2011-01" db="EMBL/GenBank/DDBJ databases">
        <title>The Genome Sequence of Nematocida parisii strain ERTm3.</title>
        <authorList>
            <consortium name="The Broad Institute Genome Sequencing Platform"/>
            <consortium name="The Broad Institute Genome Sequencing Center for Infectious Disease"/>
            <person name="Cuomo C."/>
            <person name="Troemel E."/>
            <person name="Young S.K."/>
            <person name="Zeng Q."/>
            <person name="Gargeya S."/>
            <person name="Fitzgerald M."/>
            <person name="Haas B."/>
            <person name="Abouelleil A."/>
            <person name="Alvarado L."/>
            <person name="Arachchi H.M."/>
            <person name="Berlin A."/>
            <person name="Chapman S.B."/>
            <person name="Gearin G."/>
            <person name="Goldberg J."/>
            <person name="Griggs A."/>
            <person name="Gujja S."/>
            <person name="Hansen M."/>
            <person name="Heiman D."/>
            <person name="Howarth C."/>
            <person name="Larimer J."/>
            <person name="Lui A."/>
            <person name="MacDonald P.J.P."/>
            <person name="McCowen C."/>
            <person name="Montmayeur A."/>
            <person name="Murphy C."/>
            <person name="Neiman D."/>
            <person name="Pearson M."/>
            <person name="Priest M."/>
            <person name="Roberts A."/>
            <person name="Saif S."/>
            <person name="Shea T."/>
            <person name="Sisk P."/>
            <person name="Stolte C."/>
            <person name="Sykes S."/>
            <person name="Wortman J."/>
            <person name="Nusbaum C."/>
            <person name="Birren B."/>
        </authorList>
    </citation>
    <scope>NUCLEOTIDE SEQUENCE</scope>
    <source>
        <strain evidence="9">ERTm3</strain>
    </source>
</reference>
<dbReference type="FunCoup" id="I3EIB1">
    <property type="interactions" value="295"/>
</dbReference>
<comment type="similarity">
    <text evidence="1">Belongs to the ubiquitin-activating E1 family.</text>
</comment>
<evidence type="ECO:0000256" key="7">
    <source>
        <dbReference type="SAM" id="MobiDB-lite"/>
    </source>
</evidence>
<evidence type="ECO:0000313" key="9">
    <source>
        <dbReference type="EMBL" id="EIJ88958.1"/>
    </source>
</evidence>
<name>I3EIB1_NEMP3</name>
<dbReference type="GO" id="GO:0031510">
    <property type="term" value="C:SUMO activating enzyme complex"/>
    <property type="evidence" value="ECO:0007669"/>
    <property type="project" value="TreeGrafter"/>
</dbReference>
<organism evidence="9 10">
    <name type="scientific">Nematocida parisii (strain ERTm3)</name>
    <name type="common">Nematode killer fungus</name>
    <dbReference type="NCBI Taxonomy" id="935791"/>
    <lineage>
        <taxon>Eukaryota</taxon>
        <taxon>Fungi</taxon>
        <taxon>Fungi incertae sedis</taxon>
        <taxon>Microsporidia</taxon>
        <taxon>Nematocida</taxon>
    </lineage>
</organism>
<dbReference type="Pfam" id="PF00899">
    <property type="entry name" value="ThiF"/>
    <property type="match status" value="2"/>
</dbReference>
<dbReference type="PANTHER" id="PTHR10953">
    <property type="entry name" value="UBIQUITIN-ACTIVATING ENZYME E1"/>
    <property type="match status" value="1"/>
</dbReference>
<dbReference type="OrthoDB" id="10252231at2759"/>
<keyword evidence="2" id="KW-0547">Nucleotide-binding</keyword>
<dbReference type="GO" id="GO:0004839">
    <property type="term" value="F:ubiquitin activating enzyme activity"/>
    <property type="evidence" value="ECO:0007669"/>
    <property type="project" value="UniProtKB-EC"/>
</dbReference>